<feature type="domain" description="RNA polymerase sigma factor 70 region 4 type 2" evidence="6">
    <location>
        <begin position="124"/>
        <end position="172"/>
    </location>
</feature>
<dbReference type="Gene3D" id="1.10.1740.10">
    <property type="match status" value="1"/>
</dbReference>
<dbReference type="OrthoDB" id="764811at2"/>
<name>A0A1G9Z0Y6_9SPHI</name>
<evidence type="ECO:0000256" key="1">
    <source>
        <dbReference type="ARBA" id="ARBA00010641"/>
    </source>
</evidence>
<dbReference type="AlphaFoldDB" id="A0A1G9Z0Y6"/>
<dbReference type="InterPro" id="IPR013249">
    <property type="entry name" value="RNA_pol_sigma70_r4_t2"/>
</dbReference>
<keyword evidence="8" id="KW-1185">Reference proteome</keyword>
<dbReference type="GO" id="GO:0003677">
    <property type="term" value="F:DNA binding"/>
    <property type="evidence" value="ECO:0007669"/>
    <property type="project" value="InterPro"/>
</dbReference>
<dbReference type="InterPro" id="IPR036388">
    <property type="entry name" value="WH-like_DNA-bd_sf"/>
</dbReference>
<dbReference type="Pfam" id="PF04542">
    <property type="entry name" value="Sigma70_r2"/>
    <property type="match status" value="1"/>
</dbReference>
<dbReference type="InterPro" id="IPR014327">
    <property type="entry name" value="RNA_pol_sigma70_bacteroid"/>
</dbReference>
<dbReference type="Pfam" id="PF08281">
    <property type="entry name" value="Sigma70_r4_2"/>
    <property type="match status" value="1"/>
</dbReference>
<accession>A0A1G9Z0Y6</accession>
<evidence type="ECO:0000256" key="2">
    <source>
        <dbReference type="ARBA" id="ARBA00023015"/>
    </source>
</evidence>
<dbReference type="InterPro" id="IPR007627">
    <property type="entry name" value="RNA_pol_sigma70_r2"/>
</dbReference>
<evidence type="ECO:0000256" key="3">
    <source>
        <dbReference type="ARBA" id="ARBA00023082"/>
    </source>
</evidence>
<comment type="similarity">
    <text evidence="1">Belongs to the sigma-70 factor family. ECF subfamily.</text>
</comment>
<dbReference type="PANTHER" id="PTHR43133">
    <property type="entry name" value="RNA POLYMERASE ECF-TYPE SIGMA FACTO"/>
    <property type="match status" value="1"/>
</dbReference>
<dbReference type="Proteomes" id="UP000183200">
    <property type="component" value="Unassembled WGS sequence"/>
</dbReference>
<evidence type="ECO:0000259" key="6">
    <source>
        <dbReference type="Pfam" id="PF08281"/>
    </source>
</evidence>
<evidence type="ECO:0000256" key="4">
    <source>
        <dbReference type="ARBA" id="ARBA00023163"/>
    </source>
</evidence>
<keyword evidence="4" id="KW-0804">Transcription</keyword>
<reference evidence="8" key="1">
    <citation type="submission" date="2016-10" db="EMBL/GenBank/DDBJ databases">
        <authorList>
            <person name="Varghese N."/>
            <person name="Submissions S."/>
        </authorList>
    </citation>
    <scope>NUCLEOTIDE SEQUENCE [LARGE SCALE GENOMIC DNA]</scope>
    <source>
        <strain evidence="8">DSM 19110</strain>
    </source>
</reference>
<dbReference type="GO" id="GO:0016987">
    <property type="term" value="F:sigma factor activity"/>
    <property type="evidence" value="ECO:0007669"/>
    <property type="project" value="UniProtKB-KW"/>
</dbReference>
<protein>
    <submittedName>
        <fullName evidence="7">RNA polymerase sigma-70 factor, ECF subfamily</fullName>
    </submittedName>
</protein>
<dbReference type="GO" id="GO:0006352">
    <property type="term" value="P:DNA-templated transcription initiation"/>
    <property type="evidence" value="ECO:0007669"/>
    <property type="project" value="InterPro"/>
</dbReference>
<dbReference type="SUPFAM" id="SSF88946">
    <property type="entry name" value="Sigma2 domain of RNA polymerase sigma factors"/>
    <property type="match status" value="1"/>
</dbReference>
<keyword evidence="2" id="KW-0805">Transcription regulation</keyword>
<dbReference type="SUPFAM" id="SSF88659">
    <property type="entry name" value="Sigma3 and sigma4 domains of RNA polymerase sigma factors"/>
    <property type="match status" value="1"/>
</dbReference>
<proteinExistence type="inferred from homology"/>
<evidence type="ECO:0000313" key="8">
    <source>
        <dbReference type="Proteomes" id="UP000183200"/>
    </source>
</evidence>
<dbReference type="InterPro" id="IPR013325">
    <property type="entry name" value="RNA_pol_sigma_r2"/>
</dbReference>
<dbReference type="InterPro" id="IPR013324">
    <property type="entry name" value="RNA_pol_sigma_r3/r4-like"/>
</dbReference>
<evidence type="ECO:0000313" key="7">
    <source>
        <dbReference type="EMBL" id="SDN14974.1"/>
    </source>
</evidence>
<organism evidence="7 8">
    <name type="scientific">Pedobacter steynii</name>
    <dbReference type="NCBI Taxonomy" id="430522"/>
    <lineage>
        <taxon>Bacteria</taxon>
        <taxon>Pseudomonadati</taxon>
        <taxon>Bacteroidota</taxon>
        <taxon>Sphingobacteriia</taxon>
        <taxon>Sphingobacteriales</taxon>
        <taxon>Sphingobacteriaceae</taxon>
        <taxon>Pedobacter</taxon>
    </lineage>
</organism>
<dbReference type="InterPro" id="IPR014284">
    <property type="entry name" value="RNA_pol_sigma-70_dom"/>
</dbReference>
<dbReference type="RefSeq" id="WP_074609622.1">
    <property type="nucleotide sequence ID" value="NZ_FNGY01000006.1"/>
</dbReference>
<dbReference type="NCBIfam" id="TIGR02937">
    <property type="entry name" value="sigma70-ECF"/>
    <property type="match status" value="1"/>
</dbReference>
<dbReference type="Gene3D" id="1.10.10.10">
    <property type="entry name" value="Winged helix-like DNA-binding domain superfamily/Winged helix DNA-binding domain"/>
    <property type="match status" value="1"/>
</dbReference>
<gene>
    <name evidence="7" type="ORF">SAMN05421820_106309</name>
</gene>
<feature type="domain" description="RNA polymerase sigma-70 region 2" evidence="5">
    <location>
        <begin position="27"/>
        <end position="89"/>
    </location>
</feature>
<dbReference type="InterPro" id="IPR039425">
    <property type="entry name" value="RNA_pol_sigma-70-like"/>
</dbReference>
<dbReference type="NCBIfam" id="TIGR02985">
    <property type="entry name" value="Sig70_bacteroi1"/>
    <property type="match status" value="1"/>
</dbReference>
<dbReference type="EMBL" id="FNGY01000006">
    <property type="protein sequence ID" value="SDN14974.1"/>
    <property type="molecule type" value="Genomic_DNA"/>
</dbReference>
<keyword evidence="3" id="KW-0731">Sigma factor</keyword>
<sequence>MGQLSGMSDDELLEAFQSGDQKAYKQIYDRYWQLLYRHSCSMMRNDEEAKDVVQEVFTTLWMKKTEIRPPVAGFLYTASRNRILNRLKHLKIEARYAEQRKAVLENPGVVLPDQQVIERDFARLIEAGIQSLPPKMRRIFELSRKEFKTHQEISEELNISSLTVKRQVSNALSILKDKLHVFFTFF</sequence>
<dbReference type="PANTHER" id="PTHR43133:SF46">
    <property type="entry name" value="RNA POLYMERASE SIGMA-70 FACTOR ECF SUBFAMILY"/>
    <property type="match status" value="1"/>
</dbReference>
<evidence type="ECO:0000259" key="5">
    <source>
        <dbReference type="Pfam" id="PF04542"/>
    </source>
</evidence>